<evidence type="ECO:0000313" key="1">
    <source>
        <dbReference type="EMBL" id="ODB96560.1"/>
    </source>
</evidence>
<gene>
    <name evidence="1" type="ORF">A3196_07200</name>
</gene>
<dbReference type="AlphaFoldDB" id="A0A1E2UP68"/>
<accession>A0A1E2UP68</accession>
<comment type="caution">
    <text evidence="1">The sequence shown here is derived from an EMBL/GenBank/DDBJ whole genome shotgun (WGS) entry which is preliminary data.</text>
</comment>
<dbReference type="STRING" id="1818881.A3196_07200"/>
<sequence>MYLLNAETLPHVSIVQAMYAIAMGRKIGNAQSITVNVRWLDVASQTVRLQGPIPVADSPEENM</sequence>
<name>A0A1E2UP68_9GAMM</name>
<proteinExistence type="predicted"/>
<protein>
    <submittedName>
        <fullName evidence="1">Uncharacterized protein</fullName>
    </submittedName>
</protein>
<dbReference type="EMBL" id="LVJZ01000003">
    <property type="protein sequence ID" value="ODB96560.1"/>
    <property type="molecule type" value="Genomic_DNA"/>
</dbReference>
<organism evidence="1 2">
    <name type="scientific">Candidatus Thiodiazotropha endoloripes</name>
    <dbReference type="NCBI Taxonomy" id="1818881"/>
    <lineage>
        <taxon>Bacteria</taxon>
        <taxon>Pseudomonadati</taxon>
        <taxon>Pseudomonadota</taxon>
        <taxon>Gammaproteobacteria</taxon>
        <taxon>Chromatiales</taxon>
        <taxon>Sedimenticolaceae</taxon>
        <taxon>Candidatus Thiodiazotropha</taxon>
    </lineage>
</organism>
<keyword evidence="2" id="KW-1185">Reference proteome</keyword>
<evidence type="ECO:0000313" key="2">
    <source>
        <dbReference type="Proteomes" id="UP000094849"/>
    </source>
</evidence>
<dbReference type="Proteomes" id="UP000094849">
    <property type="component" value="Unassembled WGS sequence"/>
</dbReference>
<reference evidence="1 2" key="1">
    <citation type="submission" date="2016-03" db="EMBL/GenBank/DDBJ databases">
        <title>Chemosynthetic sulphur-oxidizing symbionts of marine invertebrate animals are capable of nitrogen fixation.</title>
        <authorList>
            <person name="Petersen J.M."/>
            <person name="Kemper A."/>
            <person name="Gruber-Vodicka H."/>
            <person name="Cardini U."/>
            <person name="Geest Mvander."/>
            <person name="Kleiner M."/>
            <person name="Bulgheresi S."/>
            <person name="Fussmann M."/>
            <person name="Herbold C."/>
            <person name="Seah B.K.B."/>
            <person name="Antony C.Paul."/>
            <person name="Liu D."/>
            <person name="Belitz A."/>
            <person name="Weber M."/>
        </authorList>
    </citation>
    <scope>NUCLEOTIDE SEQUENCE [LARGE SCALE GENOMIC DNA]</scope>
    <source>
        <strain evidence="1">G_D</strain>
    </source>
</reference>